<comment type="subcellular location">
    <subcellularLocation>
        <location evidence="1">Membrane</location>
        <topology evidence="1">Multi-pass membrane protein</topology>
    </subcellularLocation>
</comment>
<accession>N0BD43</accession>
<feature type="transmembrane region" description="Helical" evidence="6">
    <location>
        <begin position="109"/>
        <end position="131"/>
    </location>
</feature>
<evidence type="ECO:0000256" key="2">
    <source>
        <dbReference type="ARBA" id="ARBA00022448"/>
    </source>
</evidence>
<evidence type="ECO:0000259" key="7">
    <source>
        <dbReference type="Pfam" id="PF01545"/>
    </source>
</evidence>
<dbReference type="InterPro" id="IPR058533">
    <property type="entry name" value="Cation_efflux_TM"/>
</dbReference>
<dbReference type="PANTHER" id="PTHR13414:SF9">
    <property type="entry name" value="PROTON-COUPLED ZINC ANTIPORTER SLC30A9, MITOCHONDRIAL"/>
    <property type="match status" value="1"/>
</dbReference>
<evidence type="ECO:0000256" key="6">
    <source>
        <dbReference type="SAM" id="Phobius"/>
    </source>
</evidence>
<reference evidence="8 9" key="1">
    <citation type="journal article" date="2013" name="Genome Announc.">
        <title>Genome sequences for three denitrifying bacterial strains isolated from a uranium- and nitrate-contaminated subsurface environment.</title>
        <authorList>
            <person name="Venkatramanan R."/>
            <person name="Prakash O."/>
            <person name="Woyke T."/>
            <person name="Chain P."/>
            <person name="Goodwin L.A."/>
            <person name="Watson D."/>
            <person name="Brooks S."/>
            <person name="Kostka J.E."/>
            <person name="Green S.J."/>
        </authorList>
    </citation>
    <scope>NUCLEOTIDE SEQUENCE [LARGE SCALE GENOMIC DNA]</scope>
    <source>
        <strain evidence="8 9">1NES1</strain>
    </source>
</reference>
<name>N0BD43_9HYPH</name>
<dbReference type="InterPro" id="IPR036837">
    <property type="entry name" value="Cation_efflux_CTD_sf"/>
</dbReference>
<evidence type="ECO:0000313" key="8">
    <source>
        <dbReference type="EMBL" id="AGK58441.1"/>
    </source>
</evidence>
<evidence type="ECO:0000256" key="5">
    <source>
        <dbReference type="ARBA" id="ARBA00023136"/>
    </source>
</evidence>
<dbReference type="AlphaFoldDB" id="N0BD43"/>
<feature type="domain" description="Cation efflux protein transmembrane" evidence="7">
    <location>
        <begin position="10"/>
        <end position="214"/>
    </location>
</feature>
<protein>
    <submittedName>
        <fullName evidence="8">Cation diffusion facilitator family transporter</fullName>
    </submittedName>
</protein>
<dbReference type="GO" id="GO:0016020">
    <property type="term" value="C:membrane"/>
    <property type="evidence" value="ECO:0007669"/>
    <property type="project" value="UniProtKB-SubCell"/>
</dbReference>
<evidence type="ECO:0000313" key="9">
    <source>
        <dbReference type="Proteomes" id="UP000005952"/>
    </source>
</evidence>
<dbReference type="Proteomes" id="UP000005952">
    <property type="component" value="Chromosome"/>
</dbReference>
<dbReference type="HOGENOM" id="CLU_021126_0_1_5"/>
<dbReference type="InterPro" id="IPR027469">
    <property type="entry name" value="Cation_efflux_TMD_sf"/>
</dbReference>
<keyword evidence="3 6" id="KW-0812">Transmembrane</keyword>
<dbReference type="InterPro" id="IPR040177">
    <property type="entry name" value="SLC30A9"/>
</dbReference>
<dbReference type="OrthoDB" id="9806522at2"/>
<evidence type="ECO:0000256" key="4">
    <source>
        <dbReference type="ARBA" id="ARBA00022989"/>
    </source>
</evidence>
<dbReference type="SUPFAM" id="SSF161111">
    <property type="entry name" value="Cation efflux protein transmembrane domain-like"/>
    <property type="match status" value="1"/>
</dbReference>
<sequence length="317" mass="33753">MEAGGSKAVVLIALGCNLGIAAAKFVAAAWTYSSAMLSEAIHSLVDTANQGLLLFGLARAKRPADDQHPFGYGKEIYFWSFIVAMVLFSLGAGVAIYEGIQKVLDPHPLQNVAVLYAVLGVAMCLEGYSMIKAVREFKARPESRHGFIEALRRSKDPSLFAIVLEDLAALTGLTIALVGTLVAHLGGFDKADGIASIFIGLVLAAVAAFMSTEVKSLIVGEAASRVVQVGLREIVASEIGAGGPIRRINDIRTMHLGPHDVLVTASVDFLDGVSARTVEDVTGRLQSTIKARFPEVRHLFIEVQSEDTFKPAAVTLH</sequence>
<dbReference type="EMBL" id="CP005587">
    <property type="protein sequence ID" value="AGK58441.1"/>
    <property type="molecule type" value="Genomic_DNA"/>
</dbReference>
<evidence type="ECO:0000256" key="1">
    <source>
        <dbReference type="ARBA" id="ARBA00004141"/>
    </source>
</evidence>
<keyword evidence="4 6" id="KW-1133">Transmembrane helix</keyword>
<keyword evidence="9" id="KW-1185">Reference proteome</keyword>
<feature type="transmembrane region" description="Helical" evidence="6">
    <location>
        <begin position="193"/>
        <end position="210"/>
    </location>
</feature>
<keyword evidence="5 6" id="KW-0472">Membrane</keyword>
<dbReference type="RefSeq" id="WP_015598466.1">
    <property type="nucleotide sequence ID" value="NC_021172.1"/>
</dbReference>
<organism evidence="8 9">
    <name type="scientific">Hyphomicrobium denitrificans 1NES1</name>
    <dbReference type="NCBI Taxonomy" id="670307"/>
    <lineage>
        <taxon>Bacteria</taxon>
        <taxon>Pseudomonadati</taxon>
        <taxon>Pseudomonadota</taxon>
        <taxon>Alphaproteobacteria</taxon>
        <taxon>Hyphomicrobiales</taxon>
        <taxon>Hyphomicrobiaceae</taxon>
        <taxon>Hyphomicrobium</taxon>
    </lineage>
</organism>
<feature type="transmembrane region" description="Helical" evidence="6">
    <location>
        <begin position="76"/>
        <end position="97"/>
    </location>
</feature>
<dbReference type="PANTHER" id="PTHR13414">
    <property type="entry name" value="HUEL-CATION TRANSPORTER"/>
    <property type="match status" value="1"/>
</dbReference>
<gene>
    <name evidence="8" type="ORF">HYPDE_33843</name>
</gene>
<dbReference type="Pfam" id="PF01545">
    <property type="entry name" value="Cation_efflux"/>
    <property type="match status" value="1"/>
</dbReference>
<dbReference type="Gene3D" id="1.20.1510.10">
    <property type="entry name" value="Cation efflux protein transmembrane domain"/>
    <property type="match status" value="1"/>
</dbReference>
<proteinExistence type="predicted"/>
<feature type="transmembrane region" description="Helical" evidence="6">
    <location>
        <begin position="159"/>
        <end position="181"/>
    </location>
</feature>
<dbReference type="KEGG" id="hdt:HYPDE_33843"/>
<keyword evidence="2" id="KW-0813">Transport</keyword>
<evidence type="ECO:0000256" key="3">
    <source>
        <dbReference type="ARBA" id="ARBA00022692"/>
    </source>
</evidence>
<dbReference type="InterPro" id="IPR002524">
    <property type="entry name" value="Cation_efflux"/>
</dbReference>
<dbReference type="STRING" id="670307.HYPDE_33843"/>
<dbReference type="NCBIfam" id="TIGR01297">
    <property type="entry name" value="CDF"/>
    <property type="match status" value="1"/>
</dbReference>
<dbReference type="eggNOG" id="COG0053">
    <property type="taxonomic scope" value="Bacteria"/>
</dbReference>
<feature type="transmembrane region" description="Helical" evidence="6">
    <location>
        <begin position="9"/>
        <end position="30"/>
    </location>
</feature>
<dbReference type="GO" id="GO:0006829">
    <property type="term" value="P:zinc ion transport"/>
    <property type="evidence" value="ECO:0007669"/>
    <property type="project" value="InterPro"/>
</dbReference>
<dbReference type="GO" id="GO:0008324">
    <property type="term" value="F:monoatomic cation transmembrane transporter activity"/>
    <property type="evidence" value="ECO:0007669"/>
    <property type="project" value="InterPro"/>
</dbReference>
<dbReference type="SUPFAM" id="SSF160240">
    <property type="entry name" value="Cation efflux protein cytoplasmic domain-like"/>
    <property type="match status" value="1"/>
</dbReference>